<dbReference type="InterPro" id="IPR008972">
    <property type="entry name" value="Cupredoxin"/>
</dbReference>
<keyword evidence="3" id="KW-1185">Reference proteome</keyword>
<dbReference type="SUPFAM" id="SSF49503">
    <property type="entry name" value="Cupredoxins"/>
    <property type="match status" value="1"/>
</dbReference>
<sequence length="121" mass="13168">MRNGIFRSHSLLPALLGAAVVGLPHLALADAMQTYHLTLEDHTFLPSHLEVPANTHFLIEVTNKDGTTAEFESYDMKFEKIVVGQGHVTAHAGPLPAGTYKFFDDYHPEATGTLTAVAPKE</sequence>
<comment type="caution">
    <text evidence="2">The sequence shown here is derived from an EMBL/GenBank/DDBJ whole genome shotgun (WGS) entry which is preliminary data.</text>
</comment>
<dbReference type="AlphaFoldDB" id="A0A549TIX3"/>
<reference evidence="2 3" key="1">
    <citation type="submission" date="2019-07" db="EMBL/GenBank/DDBJ databases">
        <title>Ln-dependent methylotrophs.</title>
        <authorList>
            <person name="Tani A."/>
        </authorList>
    </citation>
    <scope>NUCLEOTIDE SEQUENCE [LARGE SCALE GENOMIC DNA]</scope>
    <source>
        <strain evidence="2 3">SM12</strain>
    </source>
</reference>
<dbReference type="EMBL" id="VJMG01000001">
    <property type="protein sequence ID" value="TRL43485.1"/>
    <property type="molecule type" value="Genomic_DNA"/>
</dbReference>
<organism evidence="2 3">
    <name type="scientific">Rhizobium straminoryzae</name>
    <dbReference type="NCBI Taxonomy" id="1387186"/>
    <lineage>
        <taxon>Bacteria</taxon>
        <taxon>Pseudomonadati</taxon>
        <taxon>Pseudomonadota</taxon>
        <taxon>Alphaproteobacteria</taxon>
        <taxon>Hyphomicrobiales</taxon>
        <taxon>Rhizobiaceae</taxon>
        <taxon>Rhizobium/Agrobacterium group</taxon>
        <taxon>Rhizobium</taxon>
    </lineage>
</organism>
<gene>
    <name evidence="2" type="ORF">FNA46_00315</name>
</gene>
<dbReference type="Gene3D" id="2.60.40.420">
    <property type="entry name" value="Cupredoxins - blue copper proteins"/>
    <property type="match status" value="1"/>
</dbReference>
<accession>A0A549TIX3</accession>
<evidence type="ECO:0000313" key="2">
    <source>
        <dbReference type="EMBL" id="TRL43485.1"/>
    </source>
</evidence>
<dbReference type="Proteomes" id="UP000316801">
    <property type="component" value="Unassembled WGS sequence"/>
</dbReference>
<protein>
    <submittedName>
        <fullName evidence="2">Cupredoxin domain-containing protein</fullName>
    </submittedName>
</protein>
<feature type="domain" description="EfeO-type cupredoxin-like" evidence="1">
    <location>
        <begin position="16"/>
        <end position="116"/>
    </location>
</feature>
<name>A0A549TIX3_9HYPH</name>
<proteinExistence type="predicted"/>
<dbReference type="RefSeq" id="WP_142880341.1">
    <property type="nucleotide sequence ID" value="NZ_VJMG01000001.1"/>
</dbReference>
<dbReference type="Pfam" id="PF13473">
    <property type="entry name" value="Cupredoxin_1"/>
    <property type="match status" value="1"/>
</dbReference>
<dbReference type="InterPro" id="IPR028096">
    <property type="entry name" value="EfeO_Cupredoxin"/>
</dbReference>
<evidence type="ECO:0000259" key="1">
    <source>
        <dbReference type="Pfam" id="PF13473"/>
    </source>
</evidence>
<evidence type="ECO:0000313" key="3">
    <source>
        <dbReference type="Proteomes" id="UP000316801"/>
    </source>
</evidence>